<keyword evidence="2" id="KW-1185">Reference proteome</keyword>
<comment type="caution">
    <text evidence="1">The sequence shown here is derived from an EMBL/GenBank/DDBJ whole genome shotgun (WGS) entry which is preliminary data.</text>
</comment>
<gene>
    <name evidence="1" type="ORF">H9636_10280</name>
</gene>
<sequence length="100" mass="11658">MKRIGKVLLLVVLLVGAGFGYVQYKKSAVEHSVMDYLINEEKIPKDDILYSEPFIANLRGDKNWMVCIKLKNDPKTYYYYKHKGDVILESYIENGEEHVQ</sequence>
<accession>A0ABR8XCT6</accession>
<dbReference type="RefSeq" id="WP_191707515.1">
    <property type="nucleotide sequence ID" value="NZ_JACSQA010000013.1"/>
</dbReference>
<evidence type="ECO:0000313" key="1">
    <source>
        <dbReference type="EMBL" id="MBD8027042.1"/>
    </source>
</evidence>
<organism evidence="1 2">
    <name type="scientific">Ureibacillus galli</name>
    <dbReference type="NCBI Taxonomy" id="2762222"/>
    <lineage>
        <taxon>Bacteria</taxon>
        <taxon>Bacillati</taxon>
        <taxon>Bacillota</taxon>
        <taxon>Bacilli</taxon>
        <taxon>Bacillales</taxon>
        <taxon>Caryophanaceae</taxon>
        <taxon>Ureibacillus</taxon>
    </lineage>
</organism>
<protein>
    <submittedName>
        <fullName evidence="1">DUF3139 domain-containing protein</fullName>
    </submittedName>
</protein>
<evidence type="ECO:0000313" key="2">
    <source>
        <dbReference type="Proteomes" id="UP000640930"/>
    </source>
</evidence>
<dbReference type="Proteomes" id="UP000640930">
    <property type="component" value="Unassembled WGS sequence"/>
</dbReference>
<name>A0ABR8XCT6_9BACL</name>
<proteinExistence type="predicted"/>
<dbReference type="EMBL" id="JACSQA010000013">
    <property type="protein sequence ID" value="MBD8027042.1"/>
    <property type="molecule type" value="Genomic_DNA"/>
</dbReference>
<reference evidence="1 2" key="1">
    <citation type="submission" date="2020-08" db="EMBL/GenBank/DDBJ databases">
        <title>A Genomic Blueprint of the Chicken Gut Microbiome.</title>
        <authorList>
            <person name="Gilroy R."/>
            <person name="Ravi A."/>
            <person name="Getino M."/>
            <person name="Pursley I."/>
            <person name="Horton D.L."/>
            <person name="Alikhan N.-F."/>
            <person name="Baker D."/>
            <person name="Gharbi K."/>
            <person name="Hall N."/>
            <person name="Watson M."/>
            <person name="Adriaenssens E.M."/>
            <person name="Foster-Nyarko E."/>
            <person name="Jarju S."/>
            <person name="Secka A."/>
            <person name="Antonio M."/>
            <person name="Oren A."/>
            <person name="Chaudhuri R."/>
            <person name="La Ragione R.M."/>
            <person name="Hildebrand F."/>
            <person name="Pallen M.J."/>
        </authorList>
    </citation>
    <scope>NUCLEOTIDE SEQUENCE [LARGE SCALE GENOMIC DNA]</scope>
    <source>
        <strain evidence="1 2">Re31</strain>
    </source>
</reference>